<keyword evidence="2" id="KW-0378">Hydrolase</keyword>
<dbReference type="PANTHER" id="PTHR42732">
    <property type="entry name" value="BETA-GALACTOSIDASE"/>
    <property type="match status" value="1"/>
</dbReference>
<evidence type="ECO:0000313" key="2">
    <source>
        <dbReference type="EMBL" id="GAA4460441.1"/>
    </source>
</evidence>
<dbReference type="Gene3D" id="2.60.40.10">
    <property type="entry name" value="Immunoglobulins"/>
    <property type="match status" value="1"/>
</dbReference>
<name>A0ABP8N7E9_9BACT</name>
<organism evidence="2 3">
    <name type="scientific">Nibrella saemangeumensis</name>
    <dbReference type="NCBI Taxonomy" id="1084526"/>
    <lineage>
        <taxon>Bacteria</taxon>
        <taxon>Pseudomonadati</taxon>
        <taxon>Bacteroidota</taxon>
        <taxon>Cytophagia</taxon>
        <taxon>Cytophagales</taxon>
        <taxon>Spirosomataceae</taxon>
        <taxon>Nibrella</taxon>
    </lineage>
</organism>
<proteinExistence type="predicted"/>
<keyword evidence="3" id="KW-1185">Reference proteome</keyword>
<dbReference type="InterPro" id="IPR013783">
    <property type="entry name" value="Ig-like_fold"/>
</dbReference>
<accession>A0ABP8N7E9</accession>
<dbReference type="InterPro" id="IPR006103">
    <property type="entry name" value="Glyco_hydro_2_cat"/>
</dbReference>
<sequence length="429" mass="48258">MGCRPQERPGSQPDSASESRTVIIRKDDHGYRLYRNGQPFFIKGVGGYGYYDRLRAMGGNSIRVWDTNDAERILDQAHAQDLTVMLGLWLIREKEGFDFFNQEAVAQLKERIRQDVLRYRNHPALLMWCIGNEMELGTANGKVWRVINEIAAMIHELDPNHPTTTAMNAILPEKIRLLQKECPHIDILSVNRYGGLAHLAEDARQAGWNGPYIITEYGPPGYWETPLTEWKAPIEPTSSQKAQFLSSRYKAGVLGDSSRCLGAYAFYWGQKQECTTTWFGMLGEKGEKTAVADMLQYLWSGQWPANKAPHLVSIHVHDQAGLNTSRLLPGTTYTASVAAQDPEGDSLRYHWELLPESDWRELDGSVDKEIKPLPVRGVLRSDNTATVQFTCPAQSGPYRLFVYAYDGKGSVATANVPFFAGDNKQLSSR</sequence>
<gene>
    <name evidence="2" type="ORF">GCM10023189_35550</name>
</gene>
<dbReference type="Gene3D" id="3.20.20.80">
    <property type="entry name" value="Glycosidases"/>
    <property type="match status" value="1"/>
</dbReference>
<dbReference type="GO" id="GO:0016787">
    <property type="term" value="F:hydrolase activity"/>
    <property type="evidence" value="ECO:0007669"/>
    <property type="project" value="UniProtKB-KW"/>
</dbReference>
<dbReference type="SUPFAM" id="SSF51445">
    <property type="entry name" value="(Trans)glycosidases"/>
    <property type="match status" value="1"/>
</dbReference>
<dbReference type="Proteomes" id="UP001501175">
    <property type="component" value="Unassembled WGS sequence"/>
</dbReference>
<dbReference type="EMBL" id="BAABHD010000032">
    <property type="protein sequence ID" value="GAA4460441.1"/>
    <property type="molecule type" value="Genomic_DNA"/>
</dbReference>
<reference evidence="3" key="1">
    <citation type="journal article" date="2019" name="Int. J. Syst. Evol. Microbiol.">
        <title>The Global Catalogue of Microorganisms (GCM) 10K type strain sequencing project: providing services to taxonomists for standard genome sequencing and annotation.</title>
        <authorList>
            <consortium name="The Broad Institute Genomics Platform"/>
            <consortium name="The Broad Institute Genome Sequencing Center for Infectious Disease"/>
            <person name="Wu L."/>
            <person name="Ma J."/>
        </authorList>
    </citation>
    <scope>NUCLEOTIDE SEQUENCE [LARGE SCALE GENOMIC DNA]</scope>
    <source>
        <strain evidence="3">JCM 17927</strain>
    </source>
</reference>
<feature type="domain" description="Glycoside hydrolase family 2 catalytic" evidence="1">
    <location>
        <begin position="101"/>
        <end position="218"/>
    </location>
</feature>
<comment type="caution">
    <text evidence="2">The sequence shown here is derived from an EMBL/GenBank/DDBJ whole genome shotgun (WGS) entry which is preliminary data.</text>
</comment>
<dbReference type="InterPro" id="IPR051913">
    <property type="entry name" value="GH2_Domain-Containing"/>
</dbReference>
<evidence type="ECO:0000313" key="3">
    <source>
        <dbReference type="Proteomes" id="UP001501175"/>
    </source>
</evidence>
<dbReference type="Pfam" id="PF02836">
    <property type="entry name" value="Glyco_hydro_2_C"/>
    <property type="match status" value="1"/>
</dbReference>
<dbReference type="InterPro" id="IPR017853">
    <property type="entry name" value="GH"/>
</dbReference>
<evidence type="ECO:0000259" key="1">
    <source>
        <dbReference type="Pfam" id="PF02836"/>
    </source>
</evidence>
<protein>
    <submittedName>
        <fullName evidence="2">Glycoside hydrolase family 2 TIM barrel-domain containing protein</fullName>
    </submittedName>
</protein>